<reference evidence="5" key="1">
    <citation type="journal article" date="2023" name="Science">
        <title>Genome structures resolve the early diversification of teleost fishes.</title>
        <authorList>
            <person name="Parey E."/>
            <person name="Louis A."/>
            <person name="Montfort J."/>
            <person name="Bouchez O."/>
            <person name="Roques C."/>
            <person name="Iampietro C."/>
            <person name="Lluch J."/>
            <person name="Castinel A."/>
            <person name="Donnadieu C."/>
            <person name="Desvignes T."/>
            <person name="Floi Bucao C."/>
            <person name="Jouanno E."/>
            <person name="Wen M."/>
            <person name="Mejri S."/>
            <person name="Dirks R."/>
            <person name="Jansen H."/>
            <person name="Henkel C."/>
            <person name="Chen W.J."/>
            <person name="Zahm M."/>
            <person name="Cabau C."/>
            <person name="Klopp C."/>
            <person name="Thompson A.W."/>
            <person name="Robinson-Rechavi M."/>
            <person name="Braasch I."/>
            <person name="Lecointre G."/>
            <person name="Bobe J."/>
            <person name="Postlethwait J.H."/>
            <person name="Berthelot C."/>
            <person name="Roest Crollius H."/>
            <person name="Guiguen Y."/>
        </authorList>
    </citation>
    <scope>NUCLEOTIDE SEQUENCE</scope>
    <source>
        <strain evidence="5">Concon-B</strain>
    </source>
</reference>
<feature type="chain" id="PRO_5040395660" description="Ig-like domain-containing protein" evidence="3">
    <location>
        <begin position="22"/>
        <end position="279"/>
    </location>
</feature>
<dbReference type="Gene3D" id="2.60.40.10">
    <property type="entry name" value="Immunoglobulins"/>
    <property type="match status" value="2"/>
</dbReference>
<keyword evidence="6" id="KW-1185">Reference proteome</keyword>
<dbReference type="InterPro" id="IPR007110">
    <property type="entry name" value="Ig-like_dom"/>
</dbReference>
<dbReference type="PROSITE" id="PS50835">
    <property type="entry name" value="IG_LIKE"/>
    <property type="match status" value="1"/>
</dbReference>
<feature type="transmembrane region" description="Helical" evidence="2">
    <location>
        <begin position="245"/>
        <end position="266"/>
    </location>
</feature>
<evidence type="ECO:0000259" key="4">
    <source>
        <dbReference type="PROSITE" id="PS50835"/>
    </source>
</evidence>
<dbReference type="EMBL" id="JAFJMO010000006">
    <property type="protein sequence ID" value="KAJ8274950.1"/>
    <property type="molecule type" value="Genomic_DNA"/>
</dbReference>
<keyword evidence="1" id="KW-0393">Immunoglobulin domain</keyword>
<dbReference type="Pfam" id="PF07654">
    <property type="entry name" value="C1-set"/>
    <property type="match status" value="1"/>
</dbReference>
<dbReference type="InterPro" id="IPR003597">
    <property type="entry name" value="Ig_C1-set"/>
</dbReference>
<keyword evidence="2" id="KW-0812">Transmembrane</keyword>
<evidence type="ECO:0000256" key="2">
    <source>
        <dbReference type="SAM" id="Phobius"/>
    </source>
</evidence>
<dbReference type="AlphaFoldDB" id="A0A9Q1DLV7"/>
<keyword evidence="2" id="KW-0472">Membrane</keyword>
<feature type="signal peptide" evidence="3">
    <location>
        <begin position="1"/>
        <end position="21"/>
    </location>
</feature>
<comment type="caution">
    <text evidence="5">The sequence shown here is derived from an EMBL/GenBank/DDBJ whole genome shotgun (WGS) entry which is preliminary data.</text>
</comment>
<protein>
    <recommendedName>
        <fullName evidence="4">Ig-like domain-containing protein</fullName>
    </recommendedName>
</protein>
<proteinExistence type="predicted"/>
<dbReference type="SMART" id="SM00407">
    <property type="entry name" value="IGc1"/>
    <property type="match status" value="1"/>
</dbReference>
<dbReference type="Proteomes" id="UP001152803">
    <property type="component" value="Unassembled WGS sequence"/>
</dbReference>
<keyword evidence="3" id="KW-0732">Signal</keyword>
<keyword evidence="2" id="KW-1133">Transmembrane helix</keyword>
<dbReference type="SUPFAM" id="SSF48726">
    <property type="entry name" value="Immunoglobulin"/>
    <property type="match status" value="2"/>
</dbReference>
<evidence type="ECO:0000313" key="5">
    <source>
        <dbReference type="EMBL" id="KAJ8274950.1"/>
    </source>
</evidence>
<dbReference type="OrthoDB" id="8947657at2759"/>
<dbReference type="InterPro" id="IPR013783">
    <property type="entry name" value="Ig-like_fold"/>
</dbReference>
<dbReference type="InterPro" id="IPR050380">
    <property type="entry name" value="Immune_Resp_Modulators"/>
</dbReference>
<feature type="domain" description="Ig-like" evidence="4">
    <location>
        <begin position="120"/>
        <end position="207"/>
    </location>
</feature>
<evidence type="ECO:0000256" key="1">
    <source>
        <dbReference type="ARBA" id="ARBA00023319"/>
    </source>
</evidence>
<evidence type="ECO:0000313" key="6">
    <source>
        <dbReference type="Proteomes" id="UP001152803"/>
    </source>
</evidence>
<dbReference type="InterPro" id="IPR036179">
    <property type="entry name" value="Ig-like_dom_sf"/>
</dbReference>
<accession>A0A9Q1DLV7</accession>
<sequence>MTFRALIGFSILFYWHSCATGGVEFEQSPSLIARPGENTEIKCRHSESDYHNMYWYRQAVDGQVLVLIGFGHSREKPTYEAQFKAQFQFTREAVQRSFEQHFGGGTRLTVVDPNVPVTAPQVRVLPSAPQEVHRSRKRKSKVTLVCMATGFYPDHIRVLWKVNGAEVRSAGVDSSPLWDESSRSYSLSSRIRIPAQDWLNSGNSFTCITSFYNGSLDLVNNHTIFGEDVCFTVEKRKMGLVAARFSYLLLICKSILYMLLLAALVWKRARRAALGHVRS</sequence>
<dbReference type="PANTHER" id="PTHR23411">
    <property type="entry name" value="TAPASIN"/>
    <property type="match status" value="1"/>
</dbReference>
<gene>
    <name evidence="5" type="ORF">COCON_G00095750</name>
</gene>
<name>A0A9Q1DLV7_CONCO</name>
<organism evidence="5 6">
    <name type="scientific">Conger conger</name>
    <name type="common">Conger eel</name>
    <name type="synonym">Muraena conger</name>
    <dbReference type="NCBI Taxonomy" id="82655"/>
    <lineage>
        <taxon>Eukaryota</taxon>
        <taxon>Metazoa</taxon>
        <taxon>Chordata</taxon>
        <taxon>Craniata</taxon>
        <taxon>Vertebrata</taxon>
        <taxon>Euteleostomi</taxon>
        <taxon>Actinopterygii</taxon>
        <taxon>Neopterygii</taxon>
        <taxon>Teleostei</taxon>
        <taxon>Anguilliformes</taxon>
        <taxon>Congridae</taxon>
        <taxon>Conger</taxon>
    </lineage>
</organism>
<evidence type="ECO:0000256" key="3">
    <source>
        <dbReference type="SAM" id="SignalP"/>
    </source>
</evidence>